<sequence length="480" mass="54220">MVIKEEVLELLQSTETYRIERTSSTGDMDKFQEAICAFSNDLPNSRKKGYLILGAYDNGTLSGLRVDDALMKRIAGIRSDGNILPLPIMSVERVELEGGDLLVVEVSPALVPPVRYRGRTFIRIGPRRDIATESEERVLLEKRTSYMATFDATPCFGSSLKDIDTQFIKYEYLPQVIDADILKTDKRSLQEQLAAIHLYDIVHDCPTNAAIVLFGINASFFLHGCYVQYVHFAGEDTGSEILNERQMRGSLCSILPKLESFVKDAIVTSRPMPVSMLREQIVFNYPELALRELLMNACMHRDYQSNMPIRIYQFSNRIEILNAGGLYGEARPENFPTVNDYRNPIIAEAMRGMKYVNMFNRGIQRVKNMLRENGNPDPIFNVGKVTAFEVTIQPSLSLNLVTDGEKVTKSVTKSAEVMNEIIALCQQPKSLTEIITHLGLKHRNNAKSRYIDPLIKGGFLEMTIPDKPNSRNQKYISVLS</sequence>
<dbReference type="Proteomes" id="UP000198427">
    <property type="component" value="Unassembled WGS sequence"/>
</dbReference>
<dbReference type="EMBL" id="FZNZ01000030">
    <property type="protein sequence ID" value="SNS03021.1"/>
    <property type="molecule type" value="Genomic_DNA"/>
</dbReference>
<dbReference type="InterPro" id="IPR049514">
    <property type="entry name" value="Fic-like_C"/>
</dbReference>
<dbReference type="RefSeq" id="WP_009010372.1">
    <property type="nucleotide sequence ID" value="NZ_CP023864.1"/>
</dbReference>
<evidence type="ECO:0000313" key="4">
    <source>
        <dbReference type="Proteomes" id="UP000198427"/>
    </source>
</evidence>
<organism evidence="3 4">
    <name type="scientific">Prevotella jejuni</name>
    <dbReference type="NCBI Taxonomy" id="1177574"/>
    <lineage>
        <taxon>Bacteria</taxon>
        <taxon>Pseudomonadati</taxon>
        <taxon>Bacteroidota</taxon>
        <taxon>Bacteroidia</taxon>
        <taxon>Bacteroidales</taxon>
        <taxon>Prevotellaceae</taxon>
        <taxon>Prevotella</taxon>
    </lineage>
</organism>
<feature type="domain" description="Filamentation induced by cAMP protein Fic-like C-terminal" evidence="2">
    <location>
        <begin position="421"/>
        <end position="475"/>
    </location>
</feature>
<keyword evidence="3" id="KW-0378">Hydrolase</keyword>
<keyword evidence="3" id="KW-0347">Helicase</keyword>
<dbReference type="AlphaFoldDB" id="A0A2K9HMM1"/>
<dbReference type="InterPro" id="IPR038475">
    <property type="entry name" value="RecG_C_sf"/>
</dbReference>
<dbReference type="GeneID" id="94030294"/>
<proteinExistence type="predicted"/>
<reference evidence="3 4" key="1">
    <citation type="submission" date="2017-06" db="EMBL/GenBank/DDBJ databases">
        <authorList>
            <person name="Varghese N."/>
            <person name="Submissions S."/>
        </authorList>
    </citation>
    <scope>NUCLEOTIDE SEQUENCE [LARGE SCALE GENOMIC DNA]</scope>
    <source>
        <strain evidence="3 4">DSM 26989</strain>
    </source>
</reference>
<comment type="caution">
    <text evidence="3">The sequence shown here is derived from an EMBL/GenBank/DDBJ whole genome shotgun (WGS) entry which is preliminary data.</text>
</comment>
<dbReference type="InterPro" id="IPR038461">
    <property type="entry name" value="Schlafen_AlbA_2_dom_sf"/>
</dbReference>
<protein>
    <submittedName>
        <fullName evidence="3">ATP-dependent DNA helicase RecG</fullName>
    </submittedName>
</protein>
<feature type="domain" description="Schlafen AlbA-2" evidence="1">
    <location>
        <begin position="15"/>
        <end position="128"/>
    </location>
</feature>
<name>A0A2K9HMM1_9BACT</name>
<dbReference type="PANTHER" id="PTHR30595">
    <property type="entry name" value="GLPR-RELATED TRANSCRIPTIONAL REPRESSOR"/>
    <property type="match status" value="1"/>
</dbReference>
<keyword evidence="4" id="KW-1185">Reference proteome</keyword>
<gene>
    <name evidence="3" type="ORF">SAMN06265364_13018</name>
</gene>
<dbReference type="Gene3D" id="3.30.565.60">
    <property type="match status" value="1"/>
</dbReference>
<dbReference type="GO" id="GO:0004386">
    <property type="term" value="F:helicase activity"/>
    <property type="evidence" value="ECO:0007669"/>
    <property type="project" value="UniProtKB-KW"/>
</dbReference>
<dbReference type="Pfam" id="PF21247">
    <property type="entry name" value="Fic-like_C"/>
    <property type="match status" value="1"/>
</dbReference>
<accession>A0A2K9HMM1</accession>
<keyword evidence="3" id="KW-0067">ATP-binding</keyword>
<dbReference type="Pfam" id="PF04326">
    <property type="entry name" value="SLFN_AlbA_2"/>
    <property type="match status" value="1"/>
</dbReference>
<dbReference type="Gene3D" id="3.30.950.30">
    <property type="entry name" value="Schlafen, AAA domain"/>
    <property type="match status" value="1"/>
</dbReference>
<dbReference type="OrthoDB" id="1120869at2"/>
<dbReference type="KEGG" id="pje:CRM71_13150"/>
<evidence type="ECO:0000313" key="3">
    <source>
        <dbReference type="EMBL" id="SNS03021.1"/>
    </source>
</evidence>
<dbReference type="PANTHER" id="PTHR30595:SF6">
    <property type="entry name" value="SCHLAFEN ALBA-2 DOMAIN-CONTAINING PROTEIN"/>
    <property type="match status" value="1"/>
</dbReference>
<evidence type="ECO:0000259" key="1">
    <source>
        <dbReference type="Pfam" id="PF04326"/>
    </source>
</evidence>
<evidence type="ECO:0000259" key="2">
    <source>
        <dbReference type="Pfam" id="PF21247"/>
    </source>
</evidence>
<keyword evidence="3" id="KW-0547">Nucleotide-binding</keyword>
<dbReference type="InterPro" id="IPR007421">
    <property type="entry name" value="Schlafen_AlbA_2_dom"/>
</dbReference>
<dbReference type="Pfam" id="PF13749">
    <property type="entry name" value="HATPase_c_4"/>
    <property type="match status" value="1"/>
</dbReference>